<evidence type="ECO:0000259" key="1">
    <source>
        <dbReference type="Pfam" id="PF01206"/>
    </source>
</evidence>
<dbReference type="Pfam" id="PF01206">
    <property type="entry name" value="TusA"/>
    <property type="match status" value="1"/>
</dbReference>
<evidence type="ECO:0000313" key="2">
    <source>
        <dbReference type="EMBL" id="CRL43215.1"/>
    </source>
</evidence>
<dbReference type="RefSeq" id="WP_055040492.1">
    <property type="nucleotide sequence ID" value="NZ_CVRS01000117.1"/>
</dbReference>
<dbReference type="OrthoDB" id="9801500at2"/>
<organism evidence="2 5">
    <name type="scientific">Roseburia inulinivorans</name>
    <dbReference type="NCBI Taxonomy" id="360807"/>
    <lineage>
        <taxon>Bacteria</taxon>
        <taxon>Bacillati</taxon>
        <taxon>Bacillota</taxon>
        <taxon>Clostridia</taxon>
        <taxon>Lachnospirales</taxon>
        <taxon>Lachnospiraceae</taxon>
        <taxon>Roseburia</taxon>
    </lineage>
</organism>
<accession>A0A0M6X042</accession>
<dbReference type="NCBIfam" id="TIGR03527">
    <property type="entry name" value="selenium_YedF"/>
    <property type="match status" value="1"/>
</dbReference>
<sequence>MNIQIDAKGKQCPLPVIEAKNAISGMTEAGIVEVTVDNEIAVQNLTKMANHKGLKAKSEKKSDQEYTVWMEVTEEFVKNNIKDGNVSSTPVTEENCIPDIRKKKTVVVLGADHMGEGDDKLGKMLMKGFVYALTQLEELPQTILLFNSGAYLSCKGSDSVEDLKSMEAQGVEVMTCGTCLNHYGLTEKLAVGSVTNMYVIAQTMMEADHIVKP</sequence>
<dbReference type="InterPro" id="IPR019870">
    <property type="entry name" value="Se_metab_YedF"/>
</dbReference>
<evidence type="ECO:0000313" key="3">
    <source>
        <dbReference type="EMBL" id="RGQ52690.1"/>
    </source>
</evidence>
<reference evidence="2" key="2">
    <citation type="submission" date="2015-05" db="EMBL/GenBank/DDBJ databases">
        <authorList>
            <person name="Wang D.B."/>
            <person name="Wang M."/>
        </authorList>
    </citation>
    <scope>NUCLEOTIDE SEQUENCE [LARGE SCALE GENOMIC DNA]</scope>
    <source>
        <strain evidence="2">L1-83</strain>
    </source>
</reference>
<dbReference type="InterPro" id="IPR001455">
    <property type="entry name" value="TusA-like"/>
</dbReference>
<feature type="domain" description="UPF0033" evidence="1">
    <location>
        <begin position="3"/>
        <end position="71"/>
    </location>
</feature>
<dbReference type="InterPro" id="IPR003787">
    <property type="entry name" value="Sulphur_relay_DsrE/F-like"/>
</dbReference>
<dbReference type="Proteomes" id="UP000283738">
    <property type="component" value="Unassembled WGS sequence"/>
</dbReference>
<dbReference type="EMBL" id="QSKW01000010">
    <property type="protein sequence ID" value="RHE98201.1"/>
    <property type="molecule type" value="Genomic_DNA"/>
</dbReference>
<reference evidence="5" key="1">
    <citation type="submission" date="2015-05" db="EMBL/GenBank/DDBJ databases">
        <authorList>
            <consortium name="Pathogen Informatics"/>
        </authorList>
    </citation>
    <scope>NUCLEOTIDE SEQUENCE [LARGE SCALE GENOMIC DNA]</scope>
    <source>
        <strain evidence="5">L1-83</strain>
    </source>
</reference>
<dbReference type="InterPro" id="IPR036868">
    <property type="entry name" value="TusA-like_sf"/>
</dbReference>
<keyword evidence="3" id="KW-0808">Transferase</keyword>
<dbReference type="InterPro" id="IPR027396">
    <property type="entry name" value="DsrEFH-like"/>
</dbReference>
<dbReference type="SUPFAM" id="SSF64307">
    <property type="entry name" value="SirA-like"/>
    <property type="match status" value="1"/>
</dbReference>
<reference evidence="6 7" key="3">
    <citation type="submission" date="2018-08" db="EMBL/GenBank/DDBJ databases">
        <title>A genome reference for cultivated species of the human gut microbiota.</title>
        <authorList>
            <person name="Zou Y."/>
            <person name="Xue W."/>
            <person name="Luo G."/>
        </authorList>
    </citation>
    <scope>NUCLEOTIDE SEQUENCE [LARGE SCALE GENOMIC DNA]</scope>
    <source>
        <strain evidence="3 6">AF28-15</strain>
        <strain evidence="4 7">AM27-11</strain>
    </source>
</reference>
<proteinExistence type="predicted"/>
<dbReference type="AlphaFoldDB" id="A0A0M6X042"/>
<dbReference type="Proteomes" id="UP000286271">
    <property type="component" value="Unassembled WGS sequence"/>
</dbReference>
<dbReference type="Proteomes" id="UP000049828">
    <property type="component" value="Unassembled WGS sequence"/>
</dbReference>
<protein>
    <submittedName>
        <fullName evidence="2 3">Selenium metabolism protein YedF</fullName>
    </submittedName>
</protein>
<name>A0A0M6X042_9FIRM</name>
<dbReference type="Pfam" id="PF02635">
    <property type="entry name" value="DsrE"/>
    <property type="match status" value="1"/>
</dbReference>
<evidence type="ECO:0000313" key="7">
    <source>
        <dbReference type="Proteomes" id="UP000286271"/>
    </source>
</evidence>
<evidence type="ECO:0000313" key="6">
    <source>
        <dbReference type="Proteomes" id="UP000283738"/>
    </source>
</evidence>
<dbReference type="EMBL" id="QRTF01000006">
    <property type="protein sequence ID" value="RGQ52690.1"/>
    <property type="molecule type" value="Genomic_DNA"/>
</dbReference>
<gene>
    <name evidence="3" type="primary">yedF</name>
    <name evidence="4" type="ORF">DW707_07790</name>
    <name evidence="3" type="ORF">DWY96_04550</name>
    <name evidence="2" type="ORF">RIL183_08811</name>
</gene>
<dbReference type="EMBL" id="CVRS01000117">
    <property type="protein sequence ID" value="CRL43215.1"/>
    <property type="molecule type" value="Genomic_DNA"/>
</dbReference>
<dbReference type="GO" id="GO:0016740">
    <property type="term" value="F:transferase activity"/>
    <property type="evidence" value="ECO:0007669"/>
    <property type="project" value="UniProtKB-KW"/>
</dbReference>
<evidence type="ECO:0000313" key="4">
    <source>
        <dbReference type="EMBL" id="RHE98201.1"/>
    </source>
</evidence>
<dbReference type="Gene3D" id="3.30.110.40">
    <property type="entry name" value="TusA-like domain"/>
    <property type="match status" value="1"/>
</dbReference>
<dbReference type="STRING" id="360807.ERS852392_01957"/>
<dbReference type="SUPFAM" id="SSF75169">
    <property type="entry name" value="DsrEFH-like"/>
    <property type="match status" value="1"/>
</dbReference>
<dbReference type="Gene3D" id="3.40.1260.10">
    <property type="entry name" value="DsrEFH-like"/>
    <property type="match status" value="1"/>
</dbReference>
<keyword evidence="5" id="KW-1185">Reference proteome</keyword>
<evidence type="ECO:0000313" key="5">
    <source>
        <dbReference type="Proteomes" id="UP000049828"/>
    </source>
</evidence>